<feature type="domain" description="Laminin G" evidence="3">
    <location>
        <begin position="28"/>
        <end position="228"/>
    </location>
</feature>
<evidence type="ECO:0000256" key="2">
    <source>
        <dbReference type="SAM" id="SignalP"/>
    </source>
</evidence>
<evidence type="ECO:0000313" key="4">
    <source>
        <dbReference type="EMBL" id="KAJ8314376.1"/>
    </source>
</evidence>
<evidence type="ECO:0000259" key="3">
    <source>
        <dbReference type="PROSITE" id="PS50025"/>
    </source>
</evidence>
<sequence>MENKDLGLIILCFLSMVYTQGQAQSEVCYRIILDGNAYLILDHEFEYTNRLDISLSFSTSQDEGLIYYKEGNYDQDDGALAFDFEALFIRNSTLNYFVFNPKVTGTGATYGCHLKTDFNVSDATWYEVEFFRNKEMEVENDDGEMETVTKTGMKVNGQSFLVEDYMGGIGELELKRESFIGGFTNMGRLNIKKFNGEIKQVRDVISQGPFPKPMAVPGGTPDDVIVDCLEFPVPS</sequence>
<dbReference type="InterPro" id="IPR013320">
    <property type="entry name" value="ConA-like_dom_sf"/>
</dbReference>
<keyword evidence="5" id="KW-1185">Reference proteome</keyword>
<reference evidence="4 5" key="1">
    <citation type="submission" date="2022-12" db="EMBL/GenBank/DDBJ databases">
        <title>Chromosome-level genome of Tegillarca granosa.</title>
        <authorList>
            <person name="Kim J."/>
        </authorList>
    </citation>
    <scope>NUCLEOTIDE SEQUENCE [LARGE SCALE GENOMIC DNA]</scope>
    <source>
        <strain evidence="4">Teg-2019</strain>
        <tissue evidence="4">Adductor muscle</tissue>
    </source>
</reference>
<proteinExistence type="predicted"/>
<dbReference type="Proteomes" id="UP001217089">
    <property type="component" value="Unassembled WGS sequence"/>
</dbReference>
<protein>
    <recommendedName>
        <fullName evidence="3">Laminin G domain-containing protein</fullName>
    </recommendedName>
</protein>
<evidence type="ECO:0000256" key="1">
    <source>
        <dbReference type="PROSITE-ProRule" id="PRU00122"/>
    </source>
</evidence>
<dbReference type="EMBL" id="JARBDR010000342">
    <property type="protein sequence ID" value="KAJ8314376.1"/>
    <property type="molecule type" value="Genomic_DNA"/>
</dbReference>
<accession>A0ABQ9FAN6</accession>
<comment type="caution">
    <text evidence="4">The sequence shown here is derived from an EMBL/GenBank/DDBJ whole genome shotgun (WGS) entry which is preliminary data.</text>
</comment>
<dbReference type="InterPro" id="IPR001791">
    <property type="entry name" value="Laminin_G"/>
</dbReference>
<dbReference type="Gene3D" id="2.60.120.200">
    <property type="match status" value="1"/>
</dbReference>
<keyword evidence="2" id="KW-0732">Signal</keyword>
<dbReference type="SUPFAM" id="SSF49899">
    <property type="entry name" value="Concanavalin A-like lectins/glucanases"/>
    <property type="match status" value="1"/>
</dbReference>
<organism evidence="4 5">
    <name type="scientific">Tegillarca granosa</name>
    <name type="common">Malaysian cockle</name>
    <name type="synonym">Anadara granosa</name>
    <dbReference type="NCBI Taxonomy" id="220873"/>
    <lineage>
        <taxon>Eukaryota</taxon>
        <taxon>Metazoa</taxon>
        <taxon>Spiralia</taxon>
        <taxon>Lophotrochozoa</taxon>
        <taxon>Mollusca</taxon>
        <taxon>Bivalvia</taxon>
        <taxon>Autobranchia</taxon>
        <taxon>Pteriomorphia</taxon>
        <taxon>Arcoida</taxon>
        <taxon>Arcoidea</taxon>
        <taxon>Arcidae</taxon>
        <taxon>Tegillarca</taxon>
    </lineage>
</organism>
<dbReference type="PROSITE" id="PS50025">
    <property type="entry name" value="LAM_G_DOMAIN"/>
    <property type="match status" value="1"/>
</dbReference>
<name>A0ABQ9FAN6_TEGGR</name>
<feature type="signal peptide" evidence="2">
    <location>
        <begin position="1"/>
        <end position="23"/>
    </location>
</feature>
<evidence type="ECO:0000313" key="5">
    <source>
        <dbReference type="Proteomes" id="UP001217089"/>
    </source>
</evidence>
<dbReference type="Pfam" id="PF02210">
    <property type="entry name" value="Laminin_G_2"/>
    <property type="match status" value="1"/>
</dbReference>
<gene>
    <name evidence="4" type="ORF">KUTeg_008937</name>
</gene>
<feature type="chain" id="PRO_5046222225" description="Laminin G domain-containing protein" evidence="2">
    <location>
        <begin position="24"/>
        <end position="235"/>
    </location>
</feature>
<comment type="caution">
    <text evidence="1">Lacks conserved residue(s) required for the propagation of feature annotation.</text>
</comment>
<dbReference type="CDD" id="cd00110">
    <property type="entry name" value="LamG"/>
    <property type="match status" value="1"/>
</dbReference>